<feature type="transmembrane region" description="Helical" evidence="8">
    <location>
        <begin position="666"/>
        <end position="685"/>
    </location>
</feature>
<dbReference type="InterPro" id="IPR005467">
    <property type="entry name" value="His_kinase_dom"/>
</dbReference>
<evidence type="ECO:0000313" key="12">
    <source>
        <dbReference type="EMBL" id="MDM1048818.1"/>
    </source>
</evidence>
<dbReference type="PROSITE" id="PS01124">
    <property type="entry name" value="HTH_ARAC_FAMILY_2"/>
    <property type="match status" value="1"/>
</dbReference>
<name>A0ABT7NPD1_9SPHI</name>
<dbReference type="Gene3D" id="1.10.10.60">
    <property type="entry name" value="Homeodomain-like"/>
    <property type="match status" value="1"/>
</dbReference>
<evidence type="ECO:0000256" key="8">
    <source>
        <dbReference type="SAM" id="Phobius"/>
    </source>
</evidence>
<evidence type="ECO:0000256" key="6">
    <source>
        <dbReference type="ARBA" id="ARBA00023163"/>
    </source>
</evidence>
<reference evidence="12" key="2">
    <citation type="journal article" date="2022" name="Sci. Total Environ.">
        <title>Prevalence, transmission, and molecular epidemiology of tet(X)-positive bacteria among humans, animals, and environmental niches in China: An epidemiological, and genomic-based study.</title>
        <authorList>
            <person name="Dong N."/>
            <person name="Zeng Y."/>
            <person name="Cai C."/>
            <person name="Sun C."/>
            <person name="Lu J."/>
            <person name="Liu C."/>
            <person name="Zhou H."/>
            <person name="Sun Q."/>
            <person name="Shu L."/>
            <person name="Wang H."/>
            <person name="Wang Y."/>
            <person name="Wang S."/>
            <person name="Wu C."/>
            <person name="Chan E.W."/>
            <person name="Chen G."/>
            <person name="Shen Z."/>
            <person name="Chen S."/>
            <person name="Zhang R."/>
        </authorList>
    </citation>
    <scope>NUCLEOTIDE SEQUENCE</scope>
    <source>
        <strain evidence="12">R1692</strain>
    </source>
</reference>
<gene>
    <name evidence="12" type="ORF">HX018_11295</name>
</gene>
<dbReference type="PROSITE" id="PS00041">
    <property type="entry name" value="HTH_ARAC_FAMILY_1"/>
    <property type="match status" value="1"/>
</dbReference>
<feature type="domain" description="Response regulatory" evidence="11">
    <location>
        <begin position="976"/>
        <end position="1091"/>
    </location>
</feature>
<keyword evidence="13" id="KW-1185">Reference proteome</keyword>
<dbReference type="Pfam" id="PF00072">
    <property type="entry name" value="Response_reg"/>
    <property type="match status" value="1"/>
</dbReference>
<dbReference type="CDD" id="cd00075">
    <property type="entry name" value="HATPase"/>
    <property type="match status" value="1"/>
</dbReference>
<dbReference type="Pfam" id="PF07494">
    <property type="entry name" value="Reg_prop"/>
    <property type="match status" value="5"/>
</dbReference>
<dbReference type="Gene3D" id="3.40.50.2300">
    <property type="match status" value="1"/>
</dbReference>
<keyword evidence="8" id="KW-0812">Transmembrane</keyword>
<dbReference type="SUPFAM" id="SSF47384">
    <property type="entry name" value="Homodimeric domain of signal transducing histidine kinase"/>
    <property type="match status" value="1"/>
</dbReference>
<keyword evidence="5" id="KW-0238">DNA-binding</keyword>
<dbReference type="Gene3D" id="2.60.40.10">
    <property type="entry name" value="Immunoglobulins"/>
    <property type="match status" value="1"/>
</dbReference>
<dbReference type="SMART" id="SM00448">
    <property type="entry name" value="REC"/>
    <property type="match status" value="1"/>
</dbReference>
<dbReference type="PROSITE" id="PS50109">
    <property type="entry name" value="HIS_KIN"/>
    <property type="match status" value="1"/>
</dbReference>
<dbReference type="InterPro" id="IPR011123">
    <property type="entry name" value="Y_Y_Y"/>
</dbReference>
<evidence type="ECO:0000256" key="4">
    <source>
        <dbReference type="ARBA" id="ARBA00023015"/>
    </source>
</evidence>
<evidence type="ECO:0000259" key="10">
    <source>
        <dbReference type="PROSITE" id="PS50109"/>
    </source>
</evidence>
<keyword evidence="8" id="KW-0472">Membrane</keyword>
<evidence type="ECO:0000259" key="9">
    <source>
        <dbReference type="PROSITE" id="PS01124"/>
    </source>
</evidence>
<dbReference type="Pfam" id="PF07495">
    <property type="entry name" value="Y_Y_Y"/>
    <property type="match status" value="1"/>
</dbReference>
<dbReference type="SMART" id="SM00387">
    <property type="entry name" value="HATPase_c"/>
    <property type="match status" value="1"/>
</dbReference>
<dbReference type="PROSITE" id="PS50110">
    <property type="entry name" value="RESPONSE_REGULATORY"/>
    <property type="match status" value="1"/>
</dbReference>
<evidence type="ECO:0000313" key="13">
    <source>
        <dbReference type="Proteomes" id="UP001170954"/>
    </source>
</evidence>
<proteinExistence type="predicted"/>
<dbReference type="SMART" id="SM00342">
    <property type="entry name" value="HTH_ARAC"/>
    <property type="match status" value="1"/>
</dbReference>
<dbReference type="PRINTS" id="PR00344">
    <property type="entry name" value="BCTRLSENSOR"/>
</dbReference>
<dbReference type="Proteomes" id="UP001170954">
    <property type="component" value="Unassembled WGS sequence"/>
</dbReference>
<dbReference type="InterPro" id="IPR009057">
    <property type="entry name" value="Homeodomain-like_sf"/>
</dbReference>
<dbReference type="PANTHER" id="PTHR43547">
    <property type="entry name" value="TWO-COMPONENT HISTIDINE KINASE"/>
    <property type="match status" value="1"/>
</dbReference>
<dbReference type="InterPro" id="IPR036890">
    <property type="entry name" value="HATPase_C_sf"/>
</dbReference>
<keyword evidence="4" id="KW-0805">Transcription regulation</keyword>
<dbReference type="SUPFAM" id="SSF63829">
    <property type="entry name" value="Calcium-dependent phosphotriesterase"/>
    <property type="match status" value="2"/>
</dbReference>
<comment type="caution">
    <text evidence="12">The sequence shown here is derived from an EMBL/GenBank/DDBJ whole genome shotgun (WGS) entry which is preliminary data.</text>
</comment>
<dbReference type="InterPro" id="IPR018060">
    <property type="entry name" value="HTH_AraC"/>
</dbReference>
<dbReference type="InterPro" id="IPR013783">
    <property type="entry name" value="Ig-like_fold"/>
</dbReference>
<feature type="modified residue" description="4-aspartylphosphate" evidence="7">
    <location>
        <position position="1024"/>
    </location>
</feature>
<dbReference type="Gene3D" id="3.30.565.10">
    <property type="entry name" value="Histidine kinase-like ATPase, C-terminal domain"/>
    <property type="match status" value="1"/>
</dbReference>
<evidence type="ECO:0000256" key="3">
    <source>
        <dbReference type="ARBA" id="ARBA00022553"/>
    </source>
</evidence>
<keyword evidence="8" id="KW-1133">Transmembrane helix</keyword>
<dbReference type="CDD" id="cd17574">
    <property type="entry name" value="REC_OmpR"/>
    <property type="match status" value="1"/>
</dbReference>
<dbReference type="InterPro" id="IPR011006">
    <property type="entry name" value="CheY-like_superfamily"/>
</dbReference>
<evidence type="ECO:0000259" key="11">
    <source>
        <dbReference type="PROSITE" id="PS50110"/>
    </source>
</evidence>
<dbReference type="SUPFAM" id="SSF55874">
    <property type="entry name" value="ATPase domain of HSP90 chaperone/DNA topoisomerase II/histidine kinase"/>
    <property type="match status" value="1"/>
</dbReference>
<dbReference type="Pfam" id="PF12833">
    <property type="entry name" value="HTH_18"/>
    <property type="match status" value="1"/>
</dbReference>
<dbReference type="SUPFAM" id="SSF52172">
    <property type="entry name" value="CheY-like"/>
    <property type="match status" value="1"/>
</dbReference>
<dbReference type="Pfam" id="PF00512">
    <property type="entry name" value="HisKA"/>
    <property type="match status" value="1"/>
</dbReference>
<dbReference type="SMART" id="SM00388">
    <property type="entry name" value="HisKA"/>
    <property type="match status" value="1"/>
</dbReference>
<dbReference type="InterPro" id="IPR003594">
    <property type="entry name" value="HATPase_dom"/>
</dbReference>
<dbReference type="InterPro" id="IPR001789">
    <property type="entry name" value="Sig_transdc_resp-reg_receiver"/>
</dbReference>
<reference evidence="12" key="1">
    <citation type="submission" date="2020-06" db="EMBL/GenBank/DDBJ databases">
        <authorList>
            <person name="Dong N."/>
        </authorList>
    </citation>
    <scope>NUCLEOTIDE SEQUENCE</scope>
    <source>
        <strain evidence="12">R1692</strain>
    </source>
</reference>
<dbReference type="EC" id="2.7.13.3" evidence="2"/>
<dbReference type="CDD" id="cd00082">
    <property type="entry name" value="HisKA"/>
    <property type="match status" value="1"/>
</dbReference>
<protein>
    <recommendedName>
        <fullName evidence="2">histidine kinase</fullName>
        <ecNumber evidence="2">2.7.13.3</ecNumber>
    </recommendedName>
</protein>
<dbReference type="InterPro" id="IPR015943">
    <property type="entry name" value="WD40/YVTN_repeat-like_dom_sf"/>
</dbReference>
<feature type="domain" description="HTH araC/xylS-type" evidence="9">
    <location>
        <begin position="1123"/>
        <end position="1222"/>
    </location>
</feature>
<evidence type="ECO:0000256" key="1">
    <source>
        <dbReference type="ARBA" id="ARBA00000085"/>
    </source>
</evidence>
<evidence type="ECO:0000256" key="2">
    <source>
        <dbReference type="ARBA" id="ARBA00012438"/>
    </source>
</evidence>
<dbReference type="EMBL" id="JACAGK010000030">
    <property type="protein sequence ID" value="MDM1048818.1"/>
    <property type="molecule type" value="Genomic_DNA"/>
</dbReference>
<evidence type="ECO:0000256" key="7">
    <source>
        <dbReference type="PROSITE-ProRule" id="PRU00169"/>
    </source>
</evidence>
<dbReference type="InterPro" id="IPR004358">
    <property type="entry name" value="Sig_transdc_His_kin-like_C"/>
</dbReference>
<feature type="domain" description="Histidine kinase" evidence="10">
    <location>
        <begin position="719"/>
        <end position="937"/>
    </location>
</feature>
<dbReference type="RefSeq" id="WP_286651487.1">
    <property type="nucleotide sequence ID" value="NZ_JACAGK010000030.1"/>
</dbReference>
<keyword evidence="6" id="KW-0804">Transcription</keyword>
<dbReference type="InterPro" id="IPR018062">
    <property type="entry name" value="HTH_AraC-typ_CS"/>
</dbReference>
<accession>A0ABT7NPD1</accession>
<dbReference type="PANTHER" id="PTHR43547:SF2">
    <property type="entry name" value="HYBRID SIGNAL TRANSDUCTION HISTIDINE KINASE C"/>
    <property type="match status" value="1"/>
</dbReference>
<dbReference type="InterPro" id="IPR003661">
    <property type="entry name" value="HisK_dim/P_dom"/>
</dbReference>
<dbReference type="Gene3D" id="2.130.10.10">
    <property type="entry name" value="YVTN repeat-like/Quinoprotein amine dehydrogenase"/>
    <property type="match status" value="2"/>
</dbReference>
<evidence type="ECO:0000256" key="5">
    <source>
        <dbReference type="ARBA" id="ARBA00023125"/>
    </source>
</evidence>
<dbReference type="InterPro" id="IPR011110">
    <property type="entry name" value="Reg_prop"/>
</dbReference>
<dbReference type="Pfam" id="PF02518">
    <property type="entry name" value="HATPase_c"/>
    <property type="match status" value="1"/>
</dbReference>
<sequence length="1225" mass="140828">MAWLFCQIGFILTANAQFLSLKFDHITSENGLPHNTIHGIAKDKYGFMWFGTWSGLCRYDGYQIKIYRYDAQNPNTIANNRIHNILLDSKGDLWVATFEDQTLSKYNYQTDDFTRVPYDKGPKEILGKINRRDHRYNVKFQFQQTQWHLDNNKTALVETYLPTGAQKLYTEDPSNPWAINDAYISDVYLDEQHVLWLGSYSHGINRAYLEATPFHALMYHPGSKQSLAENTIRSLTEDSQGNLWVGTRSKGITVVNKNGDFLQYKSESNNPNSIQNNYIKKVFCDSKGIIWIGNQGGLDRYDPRTDKIERLYHSSVKSNPVYGIMEDRDENIWLATWKGVVKWTRKNQSFRYYKFDEFLAEPHFWTILQDQQGRIWLASEGNGIFIVKENAEGKLQILKHLHHEEKKTNTLSDNRIYALFQDKQNDIWIGTGNGLDLYHAKNERIETLSRISNLWPSGTIAGVTQDKQGYIWVSHKQGISRVEKAKMQIRTFSDTDGLLSTDNIEGAIFNSKSANRLYFGSNLGVCHFSPDSVRTNPEPPKIVFTELNILNEAVEVQKKINDRVVLERPIHLTERIKLTHADKTFRVAFAALHFTNPNGNKYAYMLEGFDADWIYTSSNKREASYSNLPPGNYKLLVKASNSDGVWTEKASTLQIDVLPPWWESPLAYLFYFAIGLLLLYIFYYYSTRYTKLKSKLAYEAIIYEKELEMQGNKLQFFTNISHEIKTPLTLILSPIEQLKTWAEHDKKPTEQLEMMENNGRRLLRTVNQLLDFRRLETGQEKITVEHTDINKLISNVIDSFKLEARKKDINLIYQPSRFTLTMQLDADKLEKIVINLISNALKFTPAKGIVKVRLKESSNHLEIDVLNNGPSIAENELESIFEPFKQGKHKIAGGTGLGLTYSKYLTSLLGGQISVESRSHSERQPLTAFKIRLPKPLTDDMFEEQTKDFKESSESQILPTTKTIEPSSTVLSRKCSILIVEDNIEMNDYLADYFRNSYTVSQAYDGEEGFAVAQKVMPDLIISDVMMPKVDGLNFTQQIKSNTLLRHIPVLLLTARSLQEQEIEGLAIGADDYIIKPFQLPILALKVKNQLILRLRQQELFQQCISIEPSQVSMQSPDEMLLQKVFAFIESNMSNSDLKIDHIGESIGLSRAQLYRKIKSLTGMGLADVIKELRLKRAQQLLKEQKWMVSEVGYQVGFSDPEYFRKTFKAKFGYSPSEYAKSHSS</sequence>
<dbReference type="InterPro" id="IPR036097">
    <property type="entry name" value="HisK_dim/P_sf"/>
</dbReference>
<dbReference type="SUPFAM" id="SSF46689">
    <property type="entry name" value="Homeodomain-like"/>
    <property type="match status" value="1"/>
</dbReference>
<dbReference type="Gene3D" id="1.10.287.130">
    <property type="match status" value="1"/>
</dbReference>
<keyword evidence="3 7" id="KW-0597">Phosphoprotein</keyword>
<organism evidence="12 13">
    <name type="scientific">Sphingobacterium hotanense</name>
    <dbReference type="NCBI Taxonomy" id="649196"/>
    <lineage>
        <taxon>Bacteria</taxon>
        <taxon>Pseudomonadati</taxon>
        <taxon>Bacteroidota</taxon>
        <taxon>Sphingobacteriia</taxon>
        <taxon>Sphingobacteriales</taxon>
        <taxon>Sphingobacteriaceae</taxon>
        <taxon>Sphingobacterium</taxon>
    </lineage>
</organism>
<comment type="catalytic activity">
    <reaction evidence="1">
        <text>ATP + protein L-histidine = ADP + protein N-phospho-L-histidine.</text>
        <dbReference type="EC" id="2.7.13.3"/>
    </reaction>
</comment>